<dbReference type="Proteomes" id="UP000481858">
    <property type="component" value="Unassembled WGS sequence"/>
</dbReference>
<organism evidence="1 2">
    <name type="scientific">Xylaria multiplex</name>
    <dbReference type="NCBI Taxonomy" id="323545"/>
    <lineage>
        <taxon>Eukaryota</taxon>
        <taxon>Fungi</taxon>
        <taxon>Dikarya</taxon>
        <taxon>Ascomycota</taxon>
        <taxon>Pezizomycotina</taxon>
        <taxon>Sordariomycetes</taxon>
        <taxon>Xylariomycetidae</taxon>
        <taxon>Xylariales</taxon>
        <taxon>Xylariaceae</taxon>
        <taxon>Xylaria</taxon>
    </lineage>
</organism>
<comment type="caution">
    <text evidence="1">The sequence shown here is derived from an EMBL/GenBank/DDBJ whole genome shotgun (WGS) entry which is preliminary data.</text>
</comment>
<dbReference type="InParanoid" id="A0A7C8MUR2"/>
<dbReference type="EMBL" id="WUBL01000049">
    <property type="protein sequence ID" value="KAF2968515.1"/>
    <property type="molecule type" value="Genomic_DNA"/>
</dbReference>
<proteinExistence type="predicted"/>
<accession>A0A7C8MUR2</accession>
<evidence type="ECO:0000313" key="2">
    <source>
        <dbReference type="Proteomes" id="UP000481858"/>
    </source>
</evidence>
<dbReference type="AlphaFoldDB" id="A0A7C8MUR2"/>
<dbReference type="OrthoDB" id="3564658at2759"/>
<evidence type="ECO:0000313" key="1">
    <source>
        <dbReference type="EMBL" id="KAF2968515.1"/>
    </source>
</evidence>
<gene>
    <name evidence="1" type="ORF">GQX73_g5046</name>
</gene>
<reference evidence="1 2" key="1">
    <citation type="submission" date="2019-12" db="EMBL/GenBank/DDBJ databases">
        <title>Draft genome sequence of the ascomycete Xylaria multiplex DSM 110363.</title>
        <authorList>
            <person name="Buettner E."/>
            <person name="Kellner H."/>
        </authorList>
    </citation>
    <scope>NUCLEOTIDE SEQUENCE [LARGE SCALE GENOMIC DNA]</scope>
    <source>
        <strain evidence="1 2">DSM 110363</strain>
    </source>
</reference>
<sequence length="208" mass="23595">MDLAYINGVPQGPHEVNLIAQGFTWVHTNTIAPTQFNIINMAMNSGWPDRIDPHSHHGLNTHLVIKGDLYIQRQGHRGIRERYVISSFRGGTRQDLVPPNTTYSGASSGGCTFIEGHKCLSPQSAERFIDRGTLKLVRKPGATWRHPNDSDLKSWLRTVKFDPEGKAYPDFLKGEKPILDTSQVHPPIPRDFLNDLSEWFENEWQNRG</sequence>
<protein>
    <submittedName>
        <fullName evidence="1">Uncharacterized protein</fullName>
    </submittedName>
</protein>
<keyword evidence="2" id="KW-1185">Reference proteome</keyword>
<name>A0A7C8MUR2_9PEZI</name>